<comment type="caution">
    <text evidence="1">The sequence shown here is derived from an EMBL/GenBank/DDBJ whole genome shotgun (WGS) entry which is preliminary data.</text>
</comment>
<evidence type="ECO:0008006" key="3">
    <source>
        <dbReference type="Google" id="ProtNLM"/>
    </source>
</evidence>
<evidence type="ECO:0000313" key="2">
    <source>
        <dbReference type="Proteomes" id="UP000758022"/>
    </source>
</evidence>
<dbReference type="RefSeq" id="WP_221980352.1">
    <property type="nucleotide sequence ID" value="NZ_JAAXQQ010000017.1"/>
</dbReference>
<evidence type="ECO:0000313" key="1">
    <source>
        <dbReference type="EMBL" id="MBY3068553.1"/>
    </source>
</evidence>
<sequence>MKIGKTDAFEADYMTKFRQIAAPFGIFMDYETDRAGRDIGLHLTQASSSGEGRIVTPISVWFQMKGIMPQTLSLKDLNASEQVTVALQTNHLAFWYMNPQPTYLAIYVGSAELFLAIDIKDWVGENFGDRILAHAPKTVAVSVSKRNLLDEQFFRNVLNRNLVPTLRSIFSREKDEGIARFLRDSSLVKWLFNCETSGSQARIRVVSYMSKMRTEVYFESSTAGAEWVEMRAHWQFAMSDLASSFPFLTFRPQRTAAWQYRIWMG</sequence>
<dbReference type="AlphaFoldDB" id="A0AB35FS71"/>
<accession>A0AB35FS71</accession>
<reference evidence="1" key="1">
    <citation type="submission" date="2020-04" db="EMBL/GenBank/DDBJ databases">
        <title>Global-level population genomics supports evidence of horizontal gene transfer on evolution of Rhizobia in Lentils.</title>
        <authorList>
            <person name="Gai Y."/>
            <person name="Cook D."/>
            <person name="Riely B."/>
        </authorList>
    </citation>
    <scope>NUCLEOTIDE SEQUENCE</scope>
    <source>
        <strain evidence="1">TLR9</strain>
    </source>
</reference>
<organism evidence="1 2">
    <name type="scientific">Rhizobium laguerreae</name>
    <dbReference type="NCBI Taxonomy" id="1076926"/>
    <lineage>
        <taxon>Bacteria</taxon>
        <taxon>Pseudomonadati</taxon>
        <taxon>Pseudomonadota</taxon>
        <taxon>Alphaproteobacteria</taxon>
        <taxon>Hyphomicrobiales</taxon>
        <taxon>Rhizobiaceae</taxon>
        <taxon>Rhizobium/Agrobacterium group</taxon>
        <taxon>Rhizobium</taxon>
    </lineage>
</organism>
<proteinExistence type="predicted"/>
<protein>
    <recommendedName>
        <fullName evidence="3">DUF4365 domain-containing protein</fullName>
    </recommendedName>
</protein>
<name>A0AB35FS71_9HYPH</name>
<gene>
    <name evidence="1" type="ORF">HFO74_35080</name>
</gene>
<dbReference type="Proteomes" id="UP000758022">
    <property type="component" value="Unassembled WGS sequence"/>
</dbReference>
<dbReference type="EMBL" id="JAAXQQ010000017">
    <property type="protein sequence ID" value="MBY3068553.1"/>
    <property type="molecule type" value="Genomic_DNA"/>
</dbReference>